<dbReference type="SMART" id="SM00247">
    <property type="entry name" value="XTALbg"/>
    <property type="match status" value="1"/>
</dbReference>
<sequence length="667" mass="75323">MAKLQGELRIYSEPDFEGNEHVLMESDNNLKKTFNSKISSAIVRGNPWILYEKEQCQGSPLFLEEGKYSVIPSGESNFLSAKFLPADLKSPQIFVYSSTDFRGESEWEKCGPEDQAMKSVSVGMGGIWGIRAKDDSVWMRTIGSNKLDPGESSCGESWNRMNGGLRQLSVGQNTIWGINGNGSISVRVGIGKESPGGKEWVAVDGESMKHVSVSNKGHVWAVDDKDKIWYRKGACIENVLGSGWKTIPGSLKQLSVSYCGVWGINSNQEVWYRLNTAMDPDNEGTGWVKVDGRFQQIFGGPKTVLGLTGNRDIYYRSGLSSSDQGSHWIRIEQEKDSKIVFKHIECHEDSFWCVDTNNHVWFKSKLYEDTGKHTYIALNRDTSSFSSYSFPLKAATYKVNKGGWAIYSDPNYEGKVMYQINGDCYSNDPMQKNHPWKSWFQLIGSVRPIRGLNYETIAIKAHVDWENAEVETIKNIVSKLNFKNDTAEYALTNWDITKEVTKVLSHSISFAKESKIPDELHLNGEEFELESIDTINFPMEYPIPDLITSQDFLNELHFSPFTINKELKSMKILTTSHNLNLPNLAPPHTDCTLKIISYKNQITAPVSANVRKCFKDNFVNGYESCRTLHGQYTGIDETHLKIELEFKEIPQPRKISKMLSGLGVLDM</sequence>
<name>A0A0K2TW71_LEPSM</name>
<dbReference type="OrthoDB" id="9930272at2759"/>
<evidence type="ECO:0000256" key="2">
    <source>
        <dbReference type="ARBA" id="ARBA00022734"/>
    </source>
</evidence>
<dbReference type="Pfam" id="PF19193">
    <property type="entry name" value="Tectonin"/>
    <property type="match status" value="1"/>
</dbReference>
<evidence type="ECO:0000256" key="3">
    <source>
        <dbReference type="ARBA" id="ARBA00022737"/>
    </source>
</evidence>
<evidence type="ECO:0000256" key="4">
    <source>
        <dbReference type="ARBA" id="ARBA00038331"/>
    </source>
</evidence>
<proteinExistence type="inferred from homology"/>
<dbReference type="SUPFAM" id="SSF49695">
    <property type="entry name" value="gamma-Crystallin-like"/>
    <property type="match status" value="2"/>
</dbReference>
<evidence type="ECO:0000259" key="5">
    <source>
        <dbReference type="PROSITE" id="PS50915"/>
    </source>
</evidence>
<comment type="similarity">
    <text evidence="1">Belongs to the beta/gamma-crystallin family.</text>
</comment>
<dbReference type="PANTHER" id="PTHR23250:SF3">
    <property type="entry name" value="FISH-EGG LECTIN-LIKE ISOFORM X1-RELATED"/>
    <property type="match status" value="1"/>
</dbReference>
<dbReference type="InterPro" id="IPR001064">
    <property type="entry name" value="Beta/gamma_crystallin"/>
</dbReference>
<keyword evidence="2" id="KW-0430">Lectin</keyword>
<dbReference type="AlphaFoldDB" id="A0A0K2TW71"/>
<dbReference type="InterPro" id="IPR011024">
    <property type="entry name" value="G_crystallin-like"/>
</dbReference>
<dbReference type="PANTHER" id="PTHR23250">
    <property type="entry name" value="DYSFERLIN-RELATED"/>
    <property type="match status" value="1"/>
</dbReference>
<dbReference type="EMBL" id="HACA01012942">
    <property type="protein sequence ID" value="CDW30303.1"/>
    <property type="molecule type" value="Transcribed_RNA"/>
</dbReference>
<dbReference type="SMART" id="SM00706">
    <property type="entry name" value="TECPR"/>
    <property type="match status" value="6"/>
</dbReference>
<keyword evidence="3" id="KW-0677">Repeat</keyword>
<accession>A0A0K2TW71</accession>
<dbReference type="PROSITE" id="PS50915">
    <property type="entry name" value="CRYSTALLIN_BETA_GAMMA"/>
    <property type="match status" value="1"/>
</dbReference>
<evidence type="ECO:0000313" key="6">
    <source>
        <dbReference type="EMBL" id="CDW30303.1"/>
    </source>
</evidence>
<protein>
    <recommendedName>
        <fullName evidence="5">Beta/gamma crystallin 'Greek key' domain-containing protein</fullName>
    </recommendedName>
</protein>
<evidence type="ECO:0000256" key="1">
    <source>
        <dbReference type="ARBA" id="ARBA00009646"/>
    </source>
</evidence>
<feature type="domain" description="Beta/gamma crystallin 'Greek key'" evidence="5">
    <location>
        <begin position="6"/>
        <end position="45"/>
    </location>
</feature>
<dbReference type="Pfam" id="PF00030">
    <property type="entry name" value="Crystall"/>
    <property type="match status" value="1"/>
</dbReference>
<dbReference type="InterPro" id="IPR006624">
    <property type="entry name" value="Beta-propeller_rpt_TECPR"/>
</dbReference>
<dbReference type="InterPro" id="IPR051513">
    <property type="entry name" value="Tectonin_beta-prop"/>
</dbReference>
<reference evidence="6" key="1">
    <citation type="submission" date="2014-05" db="EMBL/GenBank/DDBJ databases">
        <authorList>
            <person name="Chronopoulou M."/>
        </authorList>
    </citation>
    <scope>NUCLEOTIDE SEQUENCE</scope>
    <source>
        <tissue evidence="6">Whole organism</tissue>
    </source>
</reference>
<comment type="similarity">
    <text evidence="4">Belongs to the tectonin family.</text>
</comment>
<dbReference type="Gene3D" id="2.60.20.10">
    <property type="entry name" value="Crystallins"/>
    <property type="match status" value="2"/>
</dbReference>
<dbReference type="GO" id="GO:0030246">
    <property type="term" value="F:carbohydrate binding"/>
    <property type="evidence" value="ECO:0007669"/>
    <property type="project" value="UniProtKB-KW"/>
</dbReference>
<organism evidence="6">
    <name type="scientific">Lepeophtheirus salmonis</name>
    <name type="common">Salmon louse</name>
    <name type="synonym">Caligus salmonis</name>
    <dbReference type="NCBI Taxonomy" id="72036"/>
    <lineage>
        <taxon>Eukaryota</taxon>
        <taxon>Metazoa</taxon>
        <taxon>Ecdysozoa</taxon>
        <taxon>Arthropoda</taxon>
        <taxon>Crustacea</taxon>
        <taxon>Multicrustacea</taxon>
        <taxon>Hexanauplia</taxon>
        <taxon>Copepoda</taxon>
        <taxon>Siphonostomatoida</taxon>
        <taxon>Caligidae</taxon>
        <taxon>Lepeophtheirus</taxon>
    </lineage>
</organism>